<dbReference type="GO" id="GO:0005737">
    <property type="term" value="C:cytoplasm"/>
    <property type="evidence" value="ECO:0007669"/>
    <property type="project" value="UniProtKB-SubCell"/>
</dbReference>
<accession>A0A062V3E1</accession>
<dbReference type="InterPro" id="IPR009012">
    <property type="entry name" value="GrpE_head"/>
</dbReference>
<dbReference type="CDD" id="cd00446">
    <property type="entry name" value="GrpE"/>
    <property type="match status" value="1"/>
</dbReference>
<comment type="function">
    <text evidence="3 4">Participates actively in the response to hyperosmotic and heat shock by preventing the aggregation of stress-denatured proteins, in association with DnaK and GrpE. It is the nucleotide exchange factor for DnaK and may function as a thermosensor. Unfolded proteins bind initially to DnaJ; upon interaction with the DnaJ-bound protein, DnaK hydrolyzes its bound ATP, resulting in the formation of a stable complex. GrpE releases ADP from DnaK; ATP binding to DnaK triggers the release of the substrate protein, thus completing the reaction cycle. Several rounds of ATP-dependent interactions between DnaJ, DnaK and GrpE are required for fully efficient folding.</text>
</comment>
<dbReference type="Gene3D" id="2.30.22.10">
    <property type="entry name" value="Head domain of nucleotide exchange factor GrpE"/>
    <property type="match status" value="1"/>
</dbReference>
<keyword evidence="3 4" id="KW-0346">Stress response</keyword>
<name>A0A062V3E1_9EURY</name>
<dbReference type="EMBL" id="JMIY01000001">
    <property type="protein sequence ID" value="KCZ73601.1"/>
    <property type="molecule type" value="Genomic_DNA"/>
</dbReference>
<comment type="subunit">
    <text evidence="3">Homodimer.</text>
</comment>
<evidence type="ECO:0000256" key="6">
    <source>
        <dbReference type="SAM" id="Coils"/>
    </source>
</evidence>
<dbReference type="Proteomes" id="UP000027153">
    <property type="component" value="Unassembled WGS sequence"/>
</dbReference>
<dbReference type="InterPro" id="IPR013805">
    <property type="entry name" value="GrpE_CC"/>
</dbReference>
<keyword evidence="2 3" id="KW-0143">Chaperone</keyword>
<organism evidence="7 8">
    <name type="scientific">Candidatus Methanoperedens nitratireducens</name>
    <dbReference type="NCBI Taxonomy" id="1392998"/>
    <lineage>
        <taxon>Archaea</taxon>
        <taxon>Methanobacteriati</taxon>
        <taxon>Methanobacteriota</taxon>
        <taxon>Stenosarchaea group</taxon>
        <taxon>Methanomicrobia</taxon>
        <taxon>Methanosarcinales</taxon>
        <taxon>ANME-2 cluster</taxon>
        <taxon>Candidatus Methanoperedentaceae</taxon>
        <taxon>Candidatus Methanoperedens</taxon>
    </lineage>
</organism>
<dbReference type="GO" id="GO:0006457">
    <property type="term" value="P:protein folding"/>
    <property type="evidence" value="ECO:0007669"/>
    <property type="project" value="InterPro"/>
</dbReference>
<evidence type="ECO:0000256" key="3">
    <source>
        <dbReference type="HAMAP-Rule" id="MF_01151"/>
    </source>
</evidence>
<dbReference type="NCBIfam" id="NF010738">
    <property type="entry name" value="PRK14140.1"/>
    <property type="match status" value="1"/>
</dbReference>
<dbReference type="GO" id="GO:0000774">
    <property type="term" value="F:adenyl-nucleotide exchange factor activity"/>
    <property type="evidence" value="ECO:0007669"/>
    <property type="project" value="InterPro"/>
</dbReference>
<dbReference type="SUPFAM" id="SSF58014">
    <property type="entry name" value="Coiled-coil domain of nucleotide exchange factor GrpE"/>
    <property type="match status" value="1"/>
</dbReference>
<evidence type="ECO:0000256" key="1">
    <source>
        <dbReference type="ARBA" id="ARBA00009054"/>
    </source>
</evidence>
<dbReference type="GO" id="GO:0042803">
    <property type="term" value="F:protein homodimerization activity"/>
    <property type="evidence" value="ECO:0007669"/>
    <property type="project" value="InterPro"/>
</dbReference>
<dbReference type="PROSITE" id="PS01071">
    <property type="entry name" value="GRPE"/>
    <property type="match status" value="1"/>
</dbReference>
<reference evidence="7 8" key="1">
    <citation type="journal article" date="2013" name="Nature">
        <title>Anaerobic oxidation of methane coupled to nitrate reduction in a novel archaeal lineage.</title>
        <authorList>
            <person name="Haroon M.F."/>
            <person name="Hu S."/>
            <person name="Shi Y."/>
            <person name="Imelfort M."/>
            <person name="Keller J."/>
            <person name="Hugenholtz P."/>
            <person name="Yuan Z."/>
            <person name="Tyson G.W."/>
        </authorList>
    </citation>
    <scope>NUCLEOTIDE SEQUENCE [LARGE SCALE GENOMIC DNA]</scope>
    <source>
        <strain evidence="7 8">ANME-2d</strain>
    </source>
</reference>
<dbReference type="RefSeq" id="WP_157833930.1">
    <property type="nucleotide sequence ID" value="NZ_JMIY01000001.1"/>
</dbReference>
<dbReference type="GO" id="GO:0051087">
    <property type="term" value="F:protein-folding chaperone binding"/>
    <property type="evidence" value="ECO:0007669"/>
    <property type="project" value="InterPro"/>
</dbReference>
<dbReference type="PANTHER" id="PTHR21237">
    <property type="entry name" value="GRPE PROTEIN"/>
    <property type="match status" value="1"/>
</dbReference>
<evidence type="ECO:0000256" key="4">
    <source>
        <dbReference type="RuleBase" id="RU000639"/>
    </source>
</evidence>
<dbReference type="SUPFAM" id="SSF51064">
    <property type="entry name" value="Head domain of nucleotide exchange factor GrpE"/>
    <property type="match status" value="1"/>
</dbReference>
<dbReference type="GO" id="GO:0051082">
    <property type="term" value="F:unfolded protein binding"/>
    <property type="evidence" value="ECO:0007669"/>
    <property type="project" value="TreeGrafter"/>
</dbReference>
<proteinExistence type="inferred from homology"/>
<keyword evidence="6" id="KW-0175">Coiled coil</keyword>
<dbReference type="PANTHER" id="PTHR21237:SF23">
    <property type="entry name" value="GRPE PROTEIN HOMOLOG, MITOCHONDRIAL"/>
    <property type="match status" value="1"/>
</dbReference>
<protein>
    <recommendedName>
        <fullName evidence="3 4">Protein GrpE</fullName>
    </recommendedName>
    <alternativeName>
        <fullName evidence="3">HSP-70 cofactor</fullName>
    </alternativeName>
</protein>
<gene>
    <name evidence="3" type="primary">grpE</name>
    <name evidence="7" type="ORF">ANME2D_00672</name>
</gene>
<dbReference type="Pfam" id="PF01025">
    <property type="entry name" value="GrpE"/>
    <property type="match status" value="1"/>
</dbReference>
<feature type="coiled-coil region" evidence="6">
    <location>
        <begin position="7"/>
        <end position="66"/>
    </location>
</feature>
<dbReference type="PRINTS" id="PR00773">
    <property type="entry name" value="GRPEPROTEIN"/>
</dbReference>
<dbReference type="OrthoDB" id="372230at2157"/>
<evidence type="ECO:0000256" key="2">
    <source>
        <dbReference type="ARBA" id="ARBA00023186"/>
    </source>
</evidence>
<evidence type="ECO:0000256" key="5">
    <source>
        <dbReference type="RuleBase" id="RU004478"/>
    </source>
</evidence>
<dbReference type="HAMAP" id="MF_01151">
    <property type="entry name" value="GrpE"/>
    <property type="match status" value="1"/>
</dbReference>
<keyword evidence="3" id="KW-0963">Cytoplasm</keyword>
<dbReference type="Gene3D" id="3.90.20.20">
    <property type="match status" value="1"/>
</dbReference>
<sequence>MNSREGMNKGEEQAREKEGEILKYKEEVKVAEVSEKELIKELDTIKKQLDTTRKQLDEEKDRYLRMGAEFDNFRKRTQREREELIKYANEKLISELIDIMENLERGVENAKKMDNKDKLIEGMELIYKQFKGVLEKNGLTPIKALGERFDPYRHEAMMQTVTDEYEDGTILEELARGYMLNNRVIRYSKVRVSKRKEDEIENEVR</sequence>
<keyword evidence="8" id="KW-1185">Reference proteome</keyword>
<comment type="subcellular location">
    <subcellularLocation>
        <location evidence="3">Cytoplasm</location>
    </subcellularLocation>
</comment>
<comment type="caution">
    <text evidence="7">The sequence shown here is derived from an EMBL/GenBank/DDBJ whole genome shotgun (WGS) entry which is preliminary data.</text>
</comment>
<dbReference type="InterPro" id="IPR000740">
    <property type="entry name" value="GrpE"/>
</dbReference>
<dbReference type="AlphaFoldDB" id="A0A062V3E1"/>
<comment type="similarity">
    <text evidence="1 3 5">Belongs to the GrpE family.</text>
</comment>
<evidence type="ECO:0000313" key="8">
    <source>
        <dbReference type="Proteomes" id="UP000027153"/>
    </source>
</evidence>
<dbReference type="PATRIC" id="fig|1392998.3.peg.285"/>
<evidence type="ECO:0000313" key="7">
    <source>
        <dbReference type="EMBL" id="KCZ73601.1"/>
    </source>
</evidence>